<feature type="binding site" description="in dimeric form" evidence="19">
    <location>
        <position position="211"/>
    </location>
    <ligand>
        <name>Ca(2+)</name>
        <dbReference type="ChEBI" id="CHEBI:29108"/>
        <label>1</label>
    </ligand>
</feature>
<evidence type="ECO:0000256" key="15">
    <source>
        <dbReference type="ARBA" id="ARBA00023098"/>
    </source>
</evidence>
<keyword evidence="14 20" id="KW-0442">Lipid degradation</keyword>
<keyword evidence="11 20" id="KW-0732">Signal</keyword>
<evidence type="ECO:0000256" key="7">
    <source>
        <dbReference type="ARBA" id="ARBA00021726"/>
    </source>
</evidence>
<organism evidence="21 22">
    <name type="scientific">Arenicella chitinivorans</name>
    <dbReference type="NCBI Taxonomy" id="1329800"/>
    <lineage>
        <taxon>Bacteria</taxon>
        <taxon>Pseudomonadati</taxon>
        <taxon>Pseudomonadota</taxon>
        <taxon>Gammaproteobacteria</taxon>
        <taxon>Arenicellales</taxon>
        <taxon>Arenicellaceae</taxon>
        <taxon>Arenicella</taxon>
    </lineage>
</organism>
<dbReference type="EC" id="3.1.1.32" evidence="5 20"/>
<comment type="function">
    <text evidence="20">Hydrolysis of phosphatidylcholine with phospholipase A2 (EC 3.1.1.4) and phospholipase A1 (EC 3.1.1.32) activities.</text>
</comment>
<dbReference type="GO" id="GO:0009279">
    <property type="term" value="C:cell outer membrane"/>
    <property type="evidence" value="ECO:0007669"/>
    <property type="project" value="UniProtKB-SubCell"/>
</dbReference>
<dbReference type="GO" id="GO:0016042">
    <property type="term" value="P:lipid catabolic process"/>
    <property type="evidence" value="ECO:0007669"/>
    <property type="project" value="UniProtKB-KW"/>
</dbReference>
<evidence type="ECO:0000256" key="18">
    <source>
        <dbReference type="PIRSR" id="PIRSR603187-1"/>
    </source>
</evidence>
<reference evidence="21" key="2">
    <citation type="submission" date="2020-09" db="EMBL/GenBank/DDBJ databases">
        <authorList>
            <person name="Sun Q."/>
            <person name="Kim S."/>
        </authorList>
    </citation>
    <scope>NUCLEOTIDE SEQUENCE</scope>
    <source>
        <strain evidence="21">KCTC 12711</strain>
    </source>
</reference>
<protein>
    <recommendedName>
        <fullName evidence="7 20">Phospholipase A1</fullName>
        <ecNumber evidence="5 20">3.1.1.32</ecNumber>
        <ecNumber evidence="6 20">3.1.1.4</ecNumber>
    </recommendedName>
    <alternativeName>
        <fullName evidence="20">Phosphatidylcholine 1-acylhydrolase</fullName>
    </alternativeName>
</protein>
<sequence>MRHTKNYKGIRSSITVLALFANAITTASADEISSSELFQQCLSELVITADPNTTIKELHATCNAQLEPVADSIDTATEKRQLGQQVVAHNQFTLLQHRANYLLPLAYNFKAADNEPIGPNGELRNLDPTEFKFQISFKSLLWDNILGSDTNLYAAYTNTSWWQAYNKDNSSPFRETNHQPELFIDIPNDISIGDWELANIRLGISHQSNGRAGDFSRTWNRAFAEFAISDEFNEIRLRPWTSLSDIEDNPDIEEYRGRFELGGTHLVGDHTFAWAARHTLDRNSRGSFKLDWSFPIAERDDLQFFVQYFDGYGESLIDYDVKSRRLGLGFKLGN</sequence>
<feature type="chain" id="PRO_5038168675" description="Phospholipase A1" evidence="20">
    <location>
        <begin position="30"/>
        <end position="334"/>
    </location>
</feature>
<dbReference type="EC" id="3.1.1.4" evidence="6 20"/>
<evidence type="ECO:0000256" key="20">
    <source>
        <dbReference type="RuleBase" id="RU366027"/>
    </source>
</evidence>
<dbReference type="RefSeq" id="WP_189399508.1">
    <property type="nucleotide sequence ID" value="NZ_BMXA01000002.1"/>
</dbReference>
<comment type="catalytic activity">
    <reaction evidence="2 20">
        <text>a 1,2-diacyl-sn-glycero-3-phosphocholine + H2O = a 1-acyl-sn-glycero-3-phosphocholine + a fatty acid + H(+)</text>
        <dbReference type="Rhea" id="RHEA:15801"/>
        <dbReference type="ChEBI" id="CHEBI:15377"/>
        <dbReference type="ChEBI" id="CHEBI:15378"/>
        <dbReference type="ChEBI" id="CHEBI:28868"/>
        <dbReference type="ChEBI" id="CHEBI:57643"/>
        <dbReference type="ChEBI" id="CHEBI:58168"/>
        <dbReference type="EC" id="3.1.1.4"/>
    </reaction>
</comment>
<evidence type="ECO:0000256" key="11">
    <source>
        <dbReference type="ARBA" id="ARBA00022729"/>
    </source>
</evidence>
<evidence type="ECO:0000313" key="22">
    <source>
        <dbReference type="Proteomes" id="UP000614811"/>
    </source>
</evidence>
<keyword evidence="10 19" id="KW-0479">Metal-binding</keyword>
<dbReference type="Pfam" id="PF02253">
    <property type="entry name" value="PLA1"/>
    <property type="match status" value="1"/>
</dbReference>
<keyword evidence="17 20" id="KW-0998">Cell outer membrane</keyword>
<evidence type="ECO:0000256" key="17">
    <source>
        <dbReference type="ARBA" id="ARBA00023237"/>
    </source>
</evidence>
<feature type="binding site" description="in dimeric form" evidence="19">
    <location>
        <position position="216"/>
    </location>
    <ligand>
        <name>Ca(2+)</name>
        <dbReference type="ChEBI" id="CHEBI:29108"/>
        <label>1</label>
    </ligand>
</feature>
<feature type="binding site" description="in dimeric form" evidence="19">
    <location>
        <position position="248"/>
    </location>
    <ligand>
        <name>Ca(2+)</name>
        <dbReference type="ChEBI" id="CHEBI:29108"/>
        <label>1</label>
    </ligand>
</feature>
<feature type="binding site" description="in dimeric form" evidence="19">
    <location>
        <position position="170"/>
    </location>
    <ligand>
        <name>Ca(2+)</name>
        <dbReference type="ChEBI" id="CHEBI:29108"/>
        <label>1</label>
    </ligand>
</feature>
<proteinExistence type="inferred from homology"/>
<evidence type="ECO:0000256" key="9">
    <source>
        <dbReference type="ARBA" id="ARBA00022692"/>
    </source>
</evidence>
<gene>
    <name evidence="21" type="ORF">GCM10008090_15210</name>
</gene>
<comment type="subunit">
    <text evidence="4 20">Homodimer; dimerization is reversible, and the dimeric form is the active one.</text>
</comment>
<accession>A0A918RPH3</accession>
<dbReference type="EMBL" id="BMXA01000002">
    <property type="protein sequence ID" value="GHA06494.1"/>
    <property type="molecule type" value="Genomic_DNA"/>
</dbReference>
<keyword evidence="8" id="KW-1134">Transmembrane beta strand</keyword>
<comment type="catalytic activity">
    <reaction evidence="1 20">
        <text>a 1,2-diacyl-sn-glycero-3-phosphocholine + H2O = a 2-acyl-sn-glycero-3-phosphocholine + a fatty acid + H(+)</text>
        <dbReference type="Rhea" id="RHEA:18689"/>
        <dbReference type="ChEBI" id="CHEBI:15377"/>
        <dbReference type="ChEBI" id="CHEBI:15378"/>
        <dbReference type="ChEBI" id="CHEBI:28868"/>
        <dbReference type="ChEBI" id="CHEBI:57643"/>
        <dbReference type="ChEBI" id="CHEBI:57875"/>
        <dbReference type="EC" id="3.1.1.32"/>
    </reaction>
</comment>
<evidence type="ECO:0000256" key="14">
    <source>
        <dbReference type="ARBA" id="ARBA00022963"/>
    </source>
</evidence>
<dbReference type="Proteomes" id="UP000614811">
    <property type="component" value="Unassembled WGS sequence"/>
</dbReference>
<dbReference type="InterPro" id="IPR036541">
    <property type="entry name" value="PLipase_A1_sf"/>
</dbReference>
<dbReference type="SUPFAM" id="SSF56931">
    <property type="entry name" value="Outer membrane phospholipase A (OMPLA)"/>
    <property type="match status" value="1"/>
</dbReference>
<dbReference type="GO" id="GO:0008970">
    <property type="term" value="F:phospholipase A1 activity"/>
    <property type="evidence" value="ECO:0007669"/>
    <property type="project" value="UniProtKB-EC"/>
</dbReference>
<feature type="signal peptide" evidence="20">
    <location>
        <begin position="1"/>
        <end position="29"/>
    </location>
</feature>
<dbReference type="PANTHER" id="PTHR40457:SF1">
    <property type="entry name" value="PHOSPHOLIPASE A1"/>
    <property type="match status" value="1"/>
</dbReference>
<evidence type="ECO:0000256" key="10">
    <source>
        <dbReference type="ARBA" id="ARBA00022723"/>
    </source>
</evidence>
<evidence type="ECO:0000256" key="19">
    <source>
        <dbReference type="PIRSR" id="PIRSR603187-2"/>
    </source>
</evidence>
<reference evidence="21" key="1">
    <citation type="journal article" date="2014" name="Int. J. Syst. Evol. Microbiol.">
        <title>Complete genome sequence of Corynebacterium casei LMG S-19264T (=DSM 44701T), isolated from a smear-ripened cheese.</title>
        <authorList>
            <consortium name="US DOE Joint Genome Institute (JGI-PGF)"/>
            <person name="Walter F."/>
            <person name="Albersmeier A."/>
            <person name="Kalinowski J."/>
            <person name="Ruckert C."/>
        </authorList>
    </citation>
    <scope>NUCLEOTIDE SEQUENCE</scope>
    <source>
        <strain evidence="21">KCTC 12711</strain>
    </source>
</reference>
<keyword evidence="16" id="KW-0472">Membrane</keyword>
<dbReference type="PRINTS" id="PR01486">
    <property type="entry name" value="PHPHLIPASEA1"/>
</dbReference>
<comment type="cofactor">
    <cofactor evidence="20">
        <name>Ca(2+)</name>
        <dbReference type="ChEBI" id="CHEBI:29108"/>
    </cofactor>
    <text evidence="20">Binds 1 Ca(2+) ion per monomer. In the dimeric form the Ca(2+) is bound by different amino acids with binding of each Ca(2+) shared with ligands coming from each monomer. The Ca(2+) ion may have a role in catalysis.</text>
</comment>
<evidence type="ECO:0000256" key="1">
    <source>
        <dbReference type="ARBA" id="ARBA00000111"/>
    </source>
</evidence>
<comment type="similarity">
    <text evidence="3 20">Belongs to the phospholipase A1 family.</text>
</comment>
<dbReference type="AlphaFoldDB" id="A0A918RPH3"/>
<evidence type="ECO:0000256" key="16">
    <source>
        <dbReference type="ARBA" id="ARBA00023136"/>
    </source>
</evidence>
<comment type="subcellular location">
    <subcellularLocation>
        <location evidence="20">Cell outer membrane</location>
        <topology evidence="20">Multi-pass membrane protein</topology>
    </subcellularLocation>
    <text evidence="20">One of the very few enzymes located there.</text>
</comment>
<feature type="active site" description="Proton acceptor" evidence="18">
    <location>
        <position position="206"/>
    </location>
</feature>
<evidence type="ECO:0000256" key="2">
    <source>
        <dbReference type="ARBA" id="ARBA00001604"/>
    </source>
</evidence>
<comment type="caution">
    <text evidence="21">The sequence shown here is derived from an EMBL/GenBank/DDBJ whole genome shotgun (WGS) entry which is preliminary data.</text>
</comment>
<keyword evidence="13 19" id="KW-0106">Calcium</keyword>
<keyword evidence="22" id="KW-1185">Reference proteome</keyword>
<evidence type="ECO:0000256" key="13">
    <source>
        <dbReference type="ARBA" id="ARBA00022837"/>
    </source>
</evidence>
<evidence type="ECO:0000256" key="8">
    <source>
        <dbReference type="ARBA" id="ARBA00022452"/>
    </source>
</evidence>
<dbReference type="PANTHER" id="PTHR40457">
    <property type="entry name" value="PHOSPHOLIPASE A1"/>
    <property type="match status" value="1"/>
</dbReference>
<evidence type="ECO:0000256" key="3">
    <source>
        <dbReference type="ARBA" id="ARBA00010525"/>
    </source>
</evidence>
<dbReference type="GO" id="GO:0004623">
    <property type="term" value="F:phospholipase A2 activity"/>
    <property type="evidence" value="ECO:0007669"/>
    <property type="project" value="UniProtKB-EC"/>
</dbReference>
<evidence type="ECO:0000256" key="6">
    <source>
        <dbReference type="ARBA" id="ARBA00013278"/>
    </source>
</evidence>
<keyword evidence="12 20" id="KW-0378">Hydrolase</keyword>
<dbReference type="InterPro" id="IPR003187">
    <property type="entry name" value="PLipase_A1"/>
</dbReference>
<keyword evidence="9" id="KW-0812">Transmembrane</keyword>
<evidence type="ECO:0000256" key="5">
    <source>
        <dbReference type="ARBA" id="ARBA00013179"/>
    </source>
</evidence>
<name>A0A918RPH3_9GAMM</name>
<dbReference type="GO" id="GO:0005509">
    <property type="term" value="F:calcium ion binding"/>
    <property type="evidence" value="ECO:0007669"/>
    <property type="project" value="TreeGrafter"/>
</dbReference>
<evidence type="ECO:0000256" key="4">
    <source>
        <dbReference type="ARBA" id="ARBA00011702"/>
    </source>
</evidence>
<feature type="active site" description="Nucleophile" evidence="18">
    <location>
        <position position="208"/>
    </location>
</feature>
<keyword evidence="15 20" id="KW-0443">Lipid metabolism</keyword>
<evidence type="ECO:0000313" key="21">
    <source>
        <dbReference type="EMBL" id="GHA06494.1"/>
    </source>
</evidence>
<evidence type="ECO:0000256" key="12">
    <source>
        <dbReference type="ARBA" id="ARBA00022801"/>
    </source>
</evidence>
<dbReference type="Gene3D" id="2.40.230.10">
    <property type="entry name" value="Phospholipase A1"/>
    <property type="match status" value="1"/>
</dbReference>
<dbReference type="CDD" id="cd00541">
    <property type="entry name" value="OMPLA"/>
    <property type="match status" value="1"/>
</dbReference>